<dbReference type="Pfam" id="PF04321">
    <property type="entry name" value="RmlD_sub_bind"/>
    <property type="match status" value="1"/>
</dbReference>
<evidence type="ECO:0000256" key="1">
    <source>
        <dbReference type="ARBA" id="ARBA00004781"/>
    </source>
</evidence>
<evidence type="ECO:0000313" key="8">
    <source>
        <dbReference type="EMBL" id="GEO09283.1"/>
    </source>
</evidence>
<dbReference type="Gene3D" id="3.40.50.720">
    <property type="entry name" value="NAD(P)-binding Rossmann-like Domain"/>
    <property type="match status" value="1"/>
</dbReference>
<dbReference type="GO" id="GO:0005829">
    <property type="term" value="C:cytosol"/>
    <property type="evidence" value="ECO:0007669"/>
    <property type="project" value="TreeGrafter"/>
</dbReference>
<comment type="catalytic activity">
    <reaction evidence="5">
        <text>dTDP-beta-L-rhamnose + NADP(+) = dTDP-4-dehydro-beta-L-rhamnose + NADPH + H(+)</text>
        <dbReference type="Rhea" id="RHEA:21796"/>
        <dbReference type="ChEBI" id="CHEBI:15378"/>
        <dbReference type="ChEBI" id="CHEBI:57510"/>
        <dbReference type="ChEBI" id="CHEBI:57783"/>
        <dbReference type="ChEBI" id="CHEBI:58349"/>
        <dbReference type="ChEBI" id="CHEBI:62830"/>
        <dbReference type="EC" id="1.1.1.133"/>
    </reaction>
</comment>
<evidence type="ECO:0000313" key="9">
    <source>
        <dbReference type="Proteomes" id="UP000321513"/>
    </source>
</evidence>
<dbReference type="OrthoDB" id="9803892at2"/>
<feature type="domain" description="RmlD-like substrate binding" evidence="7">
    <location>
        <begin position="6"/>
        <end position="284"/>
    </location>
</feature>
<dbReference type="NCBIfam" id="TIGR01214">
    <property type="entry name" value="rmlD"/>
    <property type="match status" value="1"/>
</dbReference>
<name>A0A512BBF2_9BACT</name>
<dbReference type="EC" id="1.1.1.133" evidence="3 6"/>
<keyword evidence="9" id="KW-1185">Reference proteome</keyword>
<comment type="caution">
    <text evidence="8">The sequence shown here is derived from an EMBL/GenBank/DDBJ whole genome shotgun (WGS) entry which is preliminary data.</text>
</comment>
<accession>A0A512BBF2</accession>
<gene>
    <name evidence="8" type="ORF">SAE01_17790</name>
</gene>
<keyword evidence="6" id="KW-0521">NADP</keyword>
<evidence type="ECO:0000256" key="5">
    <source>
        <dbReference type="ARBA" id="ARBA00048200"/>
    </source>
</evidence>
<dbReference type="InterPro" id="IPR029903">
    <property type="entry name" value="RmlD-like-bd"/>
</dbReference>
<dbReference type="Proteomes" id="UP000321513">
    <property type="component" value="Unassembled WGS sequence"/>
</dbReference>
<dbReference type="GO" id="GO:0008831">
    <property type="term" value="F:dTDP-4-dehydrorhamnose reductase activity"/>
    <property type="evidence" value="ECO:0007669"/>
    <property type="project" value="UniProtKB-EC"/>
</dbReference>
<dbReference type="AlphaFoldDB" id="A0A512BBF2"/>
<protein>
    <recommendedName>
        <fullName evidence="4 6">dTDP-4-dehydrorhamnose reductase</fullName>
        <ecNumber evidence="3 6">1.1.1.133</ecNumber>
    </recommendedName>
</protein>
<evidence type="ECO:0000256" key="2">
    <source>
        <dbReference type="ARBA" id="ARBA00010944"/>
    </source>
</evidence>
<evidence type="ECO:0000256" key="6">
    <source>
        <dbReference type="RuleBase" id="RU364082"/>
    </source>
</evidence>
<evidence type="ECO:0000256" key="4">
    <source>
        <dbReference type="ARBA" id="ARBA00017099"/>
    </source>
</evidence>
<comment type="pathway">
    <text evidence="1 6">Carbohydrate biosynthesis; dTDP-L-rhamnose biosynthesis.</text>
</comment>
<dbReference type="PANTHER" id="PTHR10491:SF4">
    <property type="entry name" value="METHIONINE ADENOSYLTRANSFERASE 2 SUBUNIT BETA"/>
    <property type="match status" value="1"/>
</dbReference>
<dbReference type="RefSeq" id="WP_147203411.1">
    <property type="nucleotide sequence ID" value="NZ_BJYT01000006.1"/>
</dbReference>
<dbReference type="CDD" id="cd05254">
    <property type="entry name" value="dTDP_HR_like_SDR_e"/>
    <property type="match status" value="1"/>
</dbReference>
<organism evidence="8 9">
    <name type="scientific">Segetibacter aerophilus</name>
    <dbReference type="NCBI Taxonomy" id="670293"/>
    <lineage>
        <taxon>Bacteria</taxon>
        <taxon>Pseudomonadati</taxon>
        <taxon>Bacteroidota</taxon>
        <taxon>Chitinophagia</taxon>
        <taxon>Chitinophagales</taxon>
        <taxon>Chitinophagaceae</taxon>
        <taxon>Segetibacter</taxon>
    </lineage>
</organism>
<dbReference type="GO" id="GO:0019305">
    <property type="term" value="P:dTDP-rhamnose biosynthetic process"/>
    <property type="evidence" value="ECO:0007669"/>
    <property type="project" value="UniProtKB-UniPathway"/>
</dbReference>
<dbReference type="EMBL" id="BJYT01000006">
    <property type="protein sequence ID" value="GEO09283.1"/>
    <property type="molecule type" value="Genomic_DNA"/>
</dbReference>
<dbReference type="Gene3D" id="3.90.25.10">
    <property type="entry name" value="UDP-galactose 4-epimerase, domain 1"/>
    <property type="match status" value="1"/>
</dbReference>
<dbReference type="PANTHER" id="PTHR10491">
    <property type="entry name" value="DTDP-4-DEHYDRORHAMNOSE REDUCTASE"/>
    <property type="match status" value="1"/>
</dbReference>
<comment type="similarity">
    <text evidence="2 6">Belongs to the dTDP-4-dehydrorhamnose reductase family.</text>
</comment>
<reference evidence="8 9" key="1">
    <citation type="submission" date="2019-07" db="EMBL/GenBank/DDBJ databases">
        <title>Whole genome shotgun sequence of Segetibacter aerophilus NBRC 106135.</title>
        <authorList>
            <person name="Hosoyama A."/>
            <person name="Uohara A."/>
            <person name="Ohji S."/>
            <person name="Ichikawa N."/>
        </authorList>
    </citation>
    <scope>NUCLEOTIDE SEQUENCE [LARGE SCALE GENOMIC DNA]</scope>
    <source>
        <strain evidence="8 9">NBRC 106135</strain>
    </source>
</reference>
<evidence type="ECO:0000256" key="3">
    <source>
        <dbReference type="ARBA" id="ARBA00012929"/>
    </source>
</evidence>
<keyword evidence="6" id="KW-0560">Oxidoreductase</keyword>
<comment type="function">
    <text evidence="6">Catalyzes the reduction of dTDP-6-deoxy-L-lyxo-4-hexulose to yield dTDP-L-rhamnose.</text>
</comment>
<sequence>MAKPIVLVTGQNGQLGNELKILAKKYDQFDYVFTDVAELDITDAKKVNEFFDEYKPVLCINAAAYTAVDKAETEKELALKINAEAVGNLAENCARVNTRFIHVSTDYVFDGTANTPYKEDHPVSPVNFYGESKLRGEEVALEKLPSTIIIRTSWVYSFFGNNFVKTMLRLMKERDSINVINDQFGSPTYAADLAAAIMKLALNKEVAGGIYNFSNEGIISWYDFATAIRDMSGLECNVQPTDTSGYPTPAKRPGYSAMNKEKIKAVGIELKDWKESLKDCITLLQK</sequence>
<dbReference type="InterPro" id="IPR036291">
    <property type="entry name" value="NAD(P)-bd_dom_sf"/>
</dbReference>
<dbReference type="UniPathway" id="UPA00124"/>
<evidence type="ECO:0000259" key="7">
    <source>
        <dbReference type="Pfam" id="PF04321"/>
    </source>
</evidence>
<dbReference type="InterPro" id="IPR005913">
    <property type="entry name" value="dTDP_dehydrorham_reduct"/>
</dbReference>
<proteinExistence type="inferred from homology"/>
<dbReference type="SUPFAM" id="SSF51735">
    <property type="entry name" value="NAD(P)-binding Rossmann-fold domains"/>
    <property type="match status" value="1"/>
</dbReference>
<dbReference type="FunFam" id="3.40.50.720:FF:000159">
    <property type="entry name" value="dTDP-4-dehydrorhamnose reductase"/>
    <property type="match status" value="1"/>
</dbReference>